<dbReference type="Gene3D" id="3.20.20.80">
    <property type="entry name" value="Glycosidases"/>
    <property type="match status" value="1"/>
</dbReference>
<dbReference type="Gene3D" id="2.60.40.1180">
    <property type="entry name" value="Golgi alpha-mannosidase II"/>
    <property type="match status" value="1"/>
</dbReference>
<organism evidence="2 3">
    <name type="scientific">Glonium stellatum</name>
    <dbReference type="NCBI Taxonomy" id="574774"/>
    <lineage>
        <taxon>Eukaryota</taxon>
        <taxon>Fungi</taxon>
        <taxon>Dikarya</taxon>
        <taxon>Ascomycota</taxon>
        <taxon>Pezizomycotina</taxon>
        <taxon>Dothideomycetes</taxon>
        <taxon>Pleosporomycetidae</taxon>
        <taxon>Gloniales</taxon>
        <taxon>Gloniaceae</taxon>
        <taxon>Glonium</taxon>
    </lineage>
</organism>
<protein>
    <submittedName>
        <fullName evidence="2">Glycoside hydrolase family 79 protein</fullName>
    </submittedName>
</protein>
<accession>A0A8E2JPA1</accession>
<keyword evidence="3" id="KW-1185">Reference proteome</keyword>
<evidence type="ECO:0000259" key="1">
    <source>
        <dbReference type="Pfam" id="PF16862"/>
    </source>
</evidence>
<dbReference type="PANTHER" id="PTHR36183">
    <property type="entry name" value="BETA-GLUCURONIDASE"/>
    <property type="match status" value="1"/>
</dbReference>
<dbReference type="Proteomes" id="UP000250140">
    <property type="component" value="Unassembled WGS sequence"/>
</dbReference>
<evidence type="ECO:0000313" key="2">
    <source>
        <dbReference type="EMBL" id="OCL04640.1"/>
    </source>
</evidence>
<evidence type="ECO:0000313" key="3">
    <source>
        <dbReference type="Proteomes" id="UP000250140"/>
    </source>
</evidence>
<reference evidence="2 3" key="1">
    <citation type="journal article" date="2016" name="Nat. Commun.">
        <title>Ectomycorrhizal ecology is imprinted in the genome of the dominant symbiotic fungus Cenococcum geophilum.</title>
        <authorList>
            <consortium name="DOE Joint Genome Institute"/>
            <person name="Peter M."/>
            <person name="Kohler A."/>
            <person name="Ohm R.A."/>
            <person name="Kuo A."/>
            <person name="Krutzmann J."/>
            <person name="Morin E."/>
            <person name="Arend M."/>
            <person name="Barry K.W."/>
            <person name="Binder M."/>
            <person name="Choi C."/>
            <person name="Clum A."/>
            <person name="Copeland A."/>
            <person name="Grisel N."/>
            <person name="Haridas S."/>
            <person name="Kipfer T."/>
            <person name="LaButti K."/>
            <person name="Lindquist E."/>
            <person name="Lipzen A."/>
            <person name="Maire R."/>
            <person name="Meier B."/>
            <person name="Mihaltcheva S."/>
            <person name="Molinier V."/>
            <person name="Murat C."/>
            <person name="Poggeler S."/>
            <person name="Quandt C.A."/>
            <person name="Sperisen C."/>
            <person name="Tritt A."/>
            <person name="Tisserant E."/>
            <person name="Crous P.W."/>
            <person name="Henrissat B."/>
            <person name="Nehls U."/>
            <person name="Egli S."/>
            <person name="Spatafora J.W."/>
            <person name="Grigoriev I.V."/>
            <person name="Martin F.M."/>
        </authorList>
    </citation>
    <scope>NUCLEOTIDE SEQUENCE [LARGE SCALE GENOMIC DNA]</scope>
    <source>
        <strain evidence="2 3">CBS 207.34</strain>
    </source>
</reference>
<gene>
    <name evidence="2" type="ORF">AOQ84DRAFT_415707</name>
</gene>
<sequence length="467" mass="48204">MLTGSVLAGTSTYAIPTSVPTDAAVLDPAAVGISYEFFTFPSYHTNVSATIQCEQNLKDLSGSWPPIRIGGTTQDRADYDPSLSAYVSYSVAASTDAPSILTFGPNFMTLAGQYAGSVVLGFNRGHNNISNTIAAAKIAKAQMPNLLAIELGNEPEYYASAGQPVASGTWNAAADAASQANWQMLVGKALQETAIVQACNSLSNPPTWGAAELITAQNSTALSYVKDFSHHNYPGGTVQSLMSHSNVASNLATFSSDVAAALNIGKQYVFGETNSATGGGASGVSPTFGAGLWVGDMSLKAASASISRLYFHHGTIGACQYCWWGRYDIGAPYYGAIFATAAMAGGARIAAIDSGSSAYAVYAIYSSAGKPMKVALYNSDYYAGSGTRGSQSFVLTGLTSTTVTAKRLTAASALSRVDQGSNPTWGGQSYANETCIATGSAVVETTTVSSGKATFTIAASEALLVYL</sequence>
<proteinExistence type="predicted"/>
<dbReference type="PANTHER" id="PTHR36183:SF3">
    <property type="entry name" value="BETA-GLUCURONIDASE C-TERMINAL DOMAIN-CONTAINING PROTEIN"/>
    <property type="match status" value="1"/>
</dbReference>
<dbReference type="AlphaFoldDB" id="A0A8E2JPA1"/>
<name>A0A8E2JPA1_9PEZI</name>
<dbReference type="InterPro" id="IPR017853">
    <property type="entry name" value="GH"/>
</dbReference>
<dbReference type="Pfam" id="PF16862">
    <property type="entry name" value="Glyco_hydro_79C"/>
    <property type="match status" value="1"/>
</dbReference>
<feature type="domain" description="Beta-glucuronidase C-terminal" evidence="1">
    <location>
        <begin position="362"/>
        <end position="464"/>
    </location>
</feature>
<dbReference type="InterPro" id="IPR052974">
    <property type="entry name" value="GH79_Enzymes"/>
</dbReference>
<dbReference type="InterPro" id="IPR013780">
    <property type="entry name" value="Glyco_hydro_b"/>
</dbReference>
<dbReference type="SUPFAM" id="SSF51445">
    <property type="entry name" value="(Trans)glycosidases"/>
    <property type="match status" value="1"/>
</dbReference>
<dbReference type="GO" id="GO:0016787">
    <property type="term" value="F:hydrolase activity"/>
    <property type="evidence" value="ECO:0007669"/>
    <property type="project" value="UniProtKB-KW"/>
</dbReference>
<keyword evidence="2" id="KW-0378">Hydrolase</keyword>
<dbReference type="InterPro" id="IPR031728">
    <property type="entry name" value="GlcAase_C"/>
</dbReference>
<dbReference type="OrthoDB" id="2831684at2759"/>
<dbReference type="EMBL" id="KV750464">
    <property type="protein sequence ID" value="OCL04640.1"/>
    <property type="molecule type" value="Genomic_DNA"/>
</dbReference>